<dbReference type="Proteomes" id="UP001484535">
    <property type="component" value="Unassembled WGS sequence"/>
</dbReference>
<dbReference type="InterPro" id="IPR005119">
    <property type="entry name" value="LysR_subst-bd"/>
</dbReference>
<keyword evidence="4" id="KW-0804">Transcription</keyword>
<dbReference type="Gene3D" id="3.40.190.290">
    <property type="match status" value="1"/>
</dbReference>
<dbReference type="Pfam" id="PF00126">
    <property type="entry name" value="HTH_1"/>
    <property type="match status" value="1"/>
</dbReference>
<accession>A0ABV0D019</accession>
<dbReference type="SUPFAM" id="SSF46785">
    <property type="entry name" value="Winged helix' DNA-binding domain"/>
    <property type="match status" value="1"/>
</dbReference>
<dbReference type="PANTHER" id="PTHR30537">
    <property type="entry name" value="HTH-TYPE TRANSCRIPTIONAL REGULATOR"/>
    <property type="match status" value="1"/>
</dbReference>
<dbReference type="Pfam" id="PF03466">
    <property type="entry name" value="LysR_substrate"/>
    <property type="match status" value="1"/>
</dbReference>
<dbReference type="PRINTS" id="PR00039">
    <property type="entry name" value="HTHLYSR"/>
</dbReference>
<dbReference type="PANTHER" id="PTHR30537:SF3">
    <property type="entry name" value="TRANSCRIPTIONAL REGULATORY PROTEIN"/>
    <property type="match status" value="1"/>
</dbReference>
<keyword evidence="3" id="KW-0238">DNA-binding</keyword>
<sequence>MNGVDWTLLRSFLAVVESGSLGAAASRTGASQPTLSRHIRDLEQALDVSLFTRTPHGLDPTEAGLSLMDDARAMGAAAESLMLKAHGRSQRLSGTVRITASVIVANLLLPSMLAELRQREPDIDIELIASDLSQNLLRRDADLAIRMADPTQNALIARRLGETRIGLFGTRSYLRRRGRPARRADLLDHDVIGYDRSDQLIRGLAASGLVASRDDFALRCDDKLVTWHLLLAGAGLGFAQTLLARRHPELDQLDIGLAIPPLPVWLVMHEDVRTNARVRRVADFLGGALRDFLVDG</sequence>
<protein>
    <submittedName>
        <fullName evidence="6">LysR family transcriptional regulator</fullName>
    </submittedName>
</protein>
<name>A0ABV0D019_9SPHN</name>
<dbReference type="SUPFAM" id="SSF53850">
    <property type="entry name" value="Periplasmic binding protein-like II"/>
    <property type="match status" value="1"/>
</dbReference>
<gene>
    <name evidence="6" type="ORF">ABDJ38_13520</name>
</gene>
<proteinExistence type="inferred from homology"/>
<evidence type="ECO:0000256" key="4">
    <source>
        <dbReference type="ARBA" id="ARBA00023163"/>
    </source>
</evidence>
<dbReference type="RefSeq" id="WP_346785647.1">
    <property type="nucleotide sequence ID" value="NZ_JBDLBR010000004.1"/>
</dbReference>
<dbReference type="InterPro" id="IPR036390">
    <property type="entry name" value="WH_DNA-bd_sf"/>
</dbReference>
<evidence type="ECO:0000259" key="5">
    <source>
        <dbReference type="PROSITE" id="PS50931"/>
    </source>
</evidence>
<dbReference type="PROSITE" id="PS50931">
    <property type="entry name" value="HTH_LYSR"/>
    <property type="match status" value="1"/>
</dbReference>
<evidence type="ECO:0000256" key="3">
    <source>
        <dbReference type="ARBA" id="ARBA00023125"/>
    </source>
</evidence>
<dbReference type="InterPro" id="IPR000847">
    <property type="entry name" value="LysR_HTH_N"/>
</dbReference>
<dbReference type="Gene3D" id="1.10.10.10">
    <property type="entry name" value="Winged helix-like DNA-binding domain superfamily/Winged helix DNA-binding domain"/>
    <property type="match status" value="1"/>
</dbReference>
<reference evidence="6 7" key="1">
    <citation type="submission" date="2024-05" db="EMBL/GenBank/DDBJ databases">
        <authorList>
            <person name="Park S."/>
        </authorList>
    </citation>
    <scope>NUCLEOTIDE SEQUENCE [LARGE SCALE GENOMIC DNA]</scope>
    <source>
        <strain evidence="6 7">DGU5</strain>
    </source>
</reference>
<keyword evidence="7" id="KW-1185">Reference proteome</keyword>
<comment type="similarity">
    <text evidence="1">Belongs to the LysR transcriptional regulatory family.</text>
</comment>
<evidence type="ECO:0000313" key="6">
    <source>
        <dbReference type="EMBL" id="MEN7538196.1"/>
    </source>
</evidence>
<feature type="domain" description="HTH lysR-type" evidence="5">
    <location>
        <begin position="4"/>
        <end position="61"/>
    </location>
</feature>
<comment type="caution">
    <text evidence="6">The sequence shown here is derived from an EMBL/GenBank/DDBJ whole genome shotgun (WGS) entry which is preliminary data.</text>
</comment>
<evidence type="ECO:0000256" key="1">
    <source>
        <dbReference type="ARBA" id="ARBA00009437"/>
    </source>
</evidence>
<dbReference type="EMBL" id="JBDLBR010000004">
    <property type="protein sequence ID" value="MEN7538196.1"/>
    <property type="molecule type" value="Genomic_DNA"/>
</dbReference>
<dbReference type="InterPro" id="IPR058163">
    <property type="entry name" value="LysR-type_TF_proteobact-type"/>
</dbReference>
<evidence type="ECO:0000256" key="2">
    <source>
        <dbReference type="ARBA" id="ARBA00023015"/>
    </source>
</evidence>
<organism evidence="6 7">
    <name type="scientific">Aurantiacibacter flavus</name>
    <dbReference type="NCBI Taxonomy" id="3145232"/>
    <lineage>
        <taxon>Bacteria</taxon>
        <taxon>Pseudomonadati</taxon>
        <taxon>Pseudomonadota</taxon>
        <taxon>Alphaproteobacteria</taxon>
        <taxon>Sphingomonadales</taxon>
        <taxon>Erythrobacteraceae</taxon>
        <taxon>Aurantiacibacter</taxon>
    </lineage>
</organism>
<dbReference type="InterPro" id="IPR036388">
    <property type="entry name" value="WH-like_DNA-bd_sf"/>
</dbReference>
<keyword evidence="2" id="KW-0805">Transcription regulation</keyword>
<evidence type="ECO:0000313" key="7">
    <source>
        <dbReference type="Proteomes" id="UP001484535"/>
    </source>
</evidence>